<dbReference type="InterPro" id="IPR052791">
    <property type="entry name" value="SSM1_domain"/>
</dbReference>
<dbReference type="InterPro" id="IPR001680">
    <property type="entry name" value="WD40_rpt"/>
</dbReference>
<dbReference type="PROSITE" id="PS50082">
    <property type="entry name" value="WD_REPEATS_2"/>
    <property type="match status" value="2"/>
</dbReference>
<feature type="domain" description="F-box" evidence="6">
    <location>
        <begin position="304"/>
        <end position="350"/>
    </location>
</feature>
<keyword evidence="1 3" id="KW-0853">WD repeat</keyword>
<comment type="caution">
    <text evidence="7">The sequence shown here is derived from an EMBL/GenBank/DDBJ whole genome shotgun (WGS) entry which is preliminary data.</text>
</comment>
<dbReference type="Gene3D" id="1.20.1280.50">
    <property type="match status" value="1"/>
</dbReference>
<dbReference type="AlphaFoldDB" id="A0A4T0TWM3"/>
<keyword evidence="2" id="KW-0677">Repeat</keyword>
<gene>
    <name evidence="7" type="ORF">E3Q01_00312</name>
</gene>
<evidence type="ECO:0000256" key="1">
    <source>
        <dbReference type="ARBA" id="ARBA00022574"/>
    </source>
</evidence>
<protein>
    <recommendedName>
        <fullName evidence="6">F-box domain-containing protein</fullName>
    </recommendedName>
</protein>
<feature type="compositionally biased region" description="Polar residues" evidence="5">
    <location>
        <begin position="664"/>
        <end position="691"/>
    </location>
</feature>
<feature type="coiled-coil region" evidence="4">
    <location>
        <begin position="207"/>
        <end position="234"/>
    </location>
</feature>
<feature type="repeat" description="WD" evidence="3">
    <location>
        <begin position="478"/>
        <end position="517"/>
    </location>
</feature>
<dbReference type="Gene3D" id="2.130.10.10">
    <property type="entry name" value="YVTN repeat-like/Quinoprotein amine dehydrogenase"/>
    <property type="match status" value="1"/>
</dbReference>
<proteinExistence type="predicted"/>
<evidence type="ECO:0000256" key="3">
    <source>
        <dbReference type="PROSITE-ProRule" id="PRU00221"/>
    </source>
</evidence>
<reference evidence="7 8" key="1">
    <citation type="submission" date="2019-03" db="EMBL/GenBank/DDBJ databases">
        <title>Sequencing 25 genomes of Wallemia mellicola.</title>
        <authorList>
            <person name="Gostincar C."/>
        </authorList>
    </citation>
    <scope>NUCLEOTIDE SEQUENCE [LARGE SCALE GENOMIC DNA]</scope>
    <source>
        <strain evidence="7 8">EXF-757</strain>
    </source>
</reference>
<keyword evidence="4" id="KW-0175">Coiled coil</keyword>
<dbReference type="EMBL" id="SPRX01000002">
    <property type="protein sequence ID" value="TIC69752.1"/>
    <property type="molecule type" value="Genomic_DNA"/>
</dbReference>
<evidence type="ECO:0000313" key="8">
    <source>
        <dbReference type="Proteomes" id="UP000310708"/>
    </source>
</evidence>
<evidence type="ECO:0000256" key="4">
    <source>
        <dbReference type="SAM" id="Coils"/>
    </source>
</evidence>
<evidence type="ECO:0000256" key="5">
    <source>
        <dbReference type="SAM" id="MobiDB-lite"/>
    </source>
</evidence>
<dbReference type="PROSITE" id="PS00678">
    <property type="entry name" value="WD_REPEATS_1"/>
    <property type="match status" value="1"/>
</dbReference>
<feature type="compositionally biased region" description="Polar residues" evidence="5">
    <location>
        <begin position="624"/>
        <end position="634"/>
    </location>
</feature>
<dbReference type="SMART" id="SM00320">
    <property type="entry name" value="WD40"/>
    <property type="match status" value="3"/>
</dbReference>
<dbReference type="PROSITE" id="PS50294">
    <property type="entry name" value="WD_REPEATS_REGION"/>
    <property type="match status" value="2"/>
</dbReference>
<dbReference type="PROSITE" id="PS50181">
    <property type="entry name" value="FBOX"/>
    <property type="match status" value="1"/>
</dbReference>
<feature type="repeat" description="WD" evidence="3">
    <location>
        <begin position="396"/>
        <end position="435"/>
    </location>
</feature>
<dbReference type="Proteomes" id="UP000310708">
    <property type="component" value="Unassembled WGS sequence"/>
</dbReference>
<evidence type="ECO:0000256" key="2">
    <source>
        <dbReference type="ARBA" id="ARBA00022737"/>
    </source>
</evidence>
<dbReference type="SUPFAM" id="SSF81383">
    <property type="entry name" value="F-box domain"/>
    <property type="match status" value="1"/>
</dbReference>
<dbReference type="Pfam" id="PF00400">
    <property type="entry name" value="WD40"/>
    <property type="match status" value="2"/>
</dbReference>
<dbReference type="GO" id="GO:0008252">
    <property type="term" value="F:nucleotidase activity"/>
    <property type="evidence" value="ECO:0007669"/>
    <property type="project" value="TreeGrafter"/>
</dbReference>
<feature type="compositionally biased region" description="Polar residues" evidence="5">
    <location>
        <begin position="1"/>
        <end position="21"/>
    </location>
</feature>
<dbReference type="SMART" id="SM00256">
    <property type="entry name" value="FBOX"/>
    <property type="match status" value="1"/>
</dbReference>
<feature type="region of interest" description="Disordered" evidence="5">
    <location>
        <begin position="615"/>
        <end position="697"/>
    </location>
</feature>
<dbReference type="InterPro" id="IPR036047">
    <property type="entry name" value="F-box-like_dom_sf"/>
</dbReference>
<feature type="compositionally biased region" description="Low complexity" evidence="5">
    <location>
        <begin position="66"/>
        <end position="94"/>
    </location>
</feature>
<organism evidence="7 8">
    <name type="scientific">Wallemia mellicola</name>
    <dbReference type="NCBI Taxonomy" id="1708541"/>
    <lineage>
        <taxon>Eukaryota</taxon>
        <taxon>Fungi</taxon>
        <taxon>Dikarya</taxon>
        <taxon>Basidiomycota</taxon>
        <taxon>Wallemiomycotina</taxon>
        <taxon>Wallemiomycetes</taxon>
        <taxon>Wallemiales</taxon>
        <taxon>Wallemiaceae</taxon>
        <taxon>Wallemia</taxon>
    </lineage>
</organism>
<dbReference type="GO" id="GO:0009166">
    <property type="term" value="P:nucleotide catabolic process"/>
    <property type="evidence" value="ECO:0007669"/>
    <property type="project" value="TreeGrafter"/>
</dbReference>
<evidence type="ECO:0000313" key="7">
    <source>
        <dbReference type="EMBL" id="TIC69752.1"/>
    </source>
</evidence>
<dbReference type="PANTHER" id="PTHR47438:SF1">
    <property type="entry name" value="PHOSPHATE METABOLISM PROTEIN 8-RELATED"/>
    <property type="match status" value="1"/>
</dbReference>
<accession>A0A4T0TWM3</accession>
<dbReference type="InterPro" id="IPR015943">
    <property type="entry name" value="WD40/YVTN_repeat-like_dom_sf"/>
</dbReference>
<feature type="compositionally biased region" description="Polar residues" evidence="5">
    <location>
        <begin position="125"/>
        <end position="136"/>
    </location>
</feature>
<evidence type="ECO:0000259" key="6">
    <source>
        <dbReference type="PROSITE" id="PS50181"/>
    </source>
</evidence>
<feature type="compositionally biased region" description="Polar residues" evidence="5">
    <location>
        <begin position="44"/>
        <end position="56"/>
    </location>
</feature>
<sequence length="814" mass="89713">MSTPTTGRPANTPLRTRTVSTNNANDRPANAARRAFKPRKSEPLRSSITMNSTSNSKDNKENQASNNKPNNTPNKQQKTPEMVSLTPTHTPSHTPQRHQESTPTGSHLGHTPIYSPMPPSERTTRSPLQSSISPSNDYLADITQGRTIAGLSIADTKWDLETADNDPAALDEDFLETLQLLSSQHSSTIISYKRLLESSQGSSAAQLYALQAEIRDMKYELSRSEKENHDLKINRPVTMQNFSSRTDLSNILRPNFDEIAVKRAVKQLHQDERLRLLRVVLESALPHDISTTIRMLEKYAASAFDVLGTLPEGISTEILSYLDVKEALNCKLISKRWYELMKLPQLWRAFVLRLTASDPDPVVPPENEENWESLYRALHFRERNWSKGIAQSIKFLPGHTNYVTSMQLKGGILVTGSYDQTLRIWDLKNGGECKSILQAKAISCLDYLPNHKILAAGYFDVGRVVVYSTLTNQPLQMLQGHNRGIRAVACNDEFLVSAGQDKALVVWNWRTGDRIARFGQQTNVSIGVQLIDADKFIAVTVDSIIRCFSITKREMTSQYRLSSLSPELSGIGYTADTMLTWFGAEGLSMTCATKNHLIHLQWDEGEEEVVLSAPAPAPAAPAPTSTLKPRTSRASIGAPLAKNGRSGPRKSGILPPPIRKNSSDETASDVNSTQSTSNPSVHSSVQSGQTQIKKRSAPILIKAPKVVQITHTQNMAPVGATDVSKHRVVTSTRFSSRSGADRRLFCSTLGETVPITGVWEELSPRPEEVTSEEAKESLANSNRGPLSICIDHQQAVFGCADGTLSFVGETQPSS</sequence>
<dbReference type="InterPro" id="IPR001810">
    <property type="entry name" value="F-box_dom"/>
</dbReference>
<feature type="region of interest" description="Disordered" evidence="5">
    <location>
        <begin position="1"/>
        <end position="137"/>
    </location>
</feature>
<dbReference type="Pfam" id="PF12937">
    <property type="entry name" value="F-box-like"/>
    <property type="match status" value="1"/>
</dbReference>
<dbReference type="InterPro" id="IPR019775">
    <property type="entry name" value="WD40_repeat_CS"/>
</dbReference>
<dbReference type="PANTHER" id="PTHR47438">
    <property type="entry name" value="PHOSPHATE METABOLISM PROTEIN 8-RELATED"/>
    <property type="match status" value="1"/>
</dbReference>
<name>A0A4T0TWM3_9BASI</name>
<dbReference type="GO" id="GO:0006206">
    <property type="term" value="P:pyrimidine nucleobase metabolic process"/>
    <property type="evidence" value="ECO:0007669"/>
    <property type="project" value="TreeGrafter"/>
</dbReference>
<dbReference type="SUPFAM" id="SSF50978">
    <property type="entry name" value="WD40 repeat-like"/>
    <property type="match status" value="1"/>
</dbReference>
<feature type="compositionally biased region" description="Low complexity" evidence="5">
    <location>
        <begin position="22"/>
        <end position="33"/>
    </location>
</feature>
<dbReference type="InterPro" id="IPR036322">
    <property type="entry name" value="WD40_repeat_dom_sf"/>
</dbReference>